<comment type="function">
    <text evidence="6">Plays a role in the regulation of innate resistance to pathogens, inflammatory reactions, possibly clearance of self-components and female fertility.</text>
</comment>
<evidence type="ECO:0000256" key="7">
    <source>
        <dbReference type="ARBA" id="ARBA00064758"/>
    </source>
</evidence>
<feature type="domain" description="Pentraxin (PTX)" evidence="12">
    <location>
        <begin position="220"/>
        <end position="423"/>
    </location>
</feature>
<dbReference type="SMART" id="SM00159">
    <property type="entry name" value="PTX"/>
    <property type="match status" value="1"/>
</dbReference>
<dbReference type="PRINTS" id="PR00895">
    <property type="entry name" value="PENTAXIN"/>
</dbReference>
<keyword evidence="14" id="KW-1185">Reference proteome</keyword>
<organism evidence="13 14">
    <name type="scientific">Latimeria chalumnae</name>
    <name type="common">Coelacanth</name>
    <dbReference type="NCBI Taxonomy" id="7897"/>
    <lineage>
        <taxon>Eukaryota</taxon>
        <taxon>Metazoa</taxon>
        <taxon>Chordata</taxon>
        <taxon>Craniata</taxon>
        <taxon>Vertebrata</taxon>
        <taxon>Euteleostomi</taxon>
        <taxon>Coelacanthiformes</taxon>
        <taxon>Coelacanthidae</taxon>
        <taxon>Latimeria</taxon>
    </lineage>
</organism>
<feature type="chain" id="PRO_5003579588" description="Pentraxin-related protein PTX3" evidence="11">
    <location>
        <begin position="25"/>
        <end position="423"/>
    </location>
</feature>
<protein>
    <recommendedName>
        <fullName evidence="8">Pentraxin-related protein PTX3</fullName>
    </recommendedName>
    <alternativeName>
        <fullName evidence="9">Pentaxin-related protein PTX3</fullName>
    </alternativeName>
</protein>
<dbReference type="FunCoup" id="H2ZWP6">
    <property type="interactions" value="191"/>
</dbReference>
<dbReference type="InParanoid" id="H2ZWP6"/>
<dbReference type="PANTHER" id="PTHR46943:SF1">
    <property type="entry name" value="PENTRAXIN-RELATED PROTEIN PTX3"/>
    <property type="match status" value="1"/>
</dbReference>
<reference evidence="14" key="1">
    <citation type="submission" date="2011-08" db="EMBL/GenBank/DDBJ databases">
        <title>The draft genome of Latimeria chalumnae.</title>
        <authorList>
            <person name="Di Palma F."/>
            <person name="Alfoldi J."/>
            <person name="Johnson J."/>
            <person name="Berlin A."/>
            <person name="Gnerre S."/>
            <person name="Jaffe D."/>
            <person name="MacCallum I."/>
            <person name="Young S."/>
            <person name="Walker B.J."/>
            <person name="Lander E."/>
            <person name="Lindblad-Toh K."/>
        </authorList>
    </citation>
    <scope>NUCLEOTIDE SEQUENCE [LARGE SCALE GENOMIC DNA]</scope>
    <source>
        <strain evidence="14">Wild caught</strain>
    </source>
</reference>
<dbReference type="InterPro" id="IPR001759">
    <property type="entry name" value="PTX_dom"/>
</dbReference>
<dbReference type="eggNOG" id="ENOG502QUBX">
    <property type="taxonomic scope" value="Eukaryota"/>
</dbReference>
<dbReference type="EMBL" id="AFYH01127464">
    <property type="status" value="NOT_ANNOTATED_CDS"/>
    <property type="molecule type" value="Genomic_DNA"/>
</dbReference>
<evidence type="ECO:0000256" key="8">
    <source>
        <dbReference type="ARBA" id="ARBA00073233"/>
    </source>
</evidence>
<sequence>AGNGIQPNFELLLCSFLYLSTVWATDYESFQIIPYSNEDQNEITEGEDSSPCQKDFTKWDKLFVMMENSQMRENMLLQAANEVLTVELQSMRAEMLQFVTNFASTCANAIDRATSHITQQVCRKVTETIGKSQEAKARQSSVTEKLHEELLHNNQEIISRLSHLERAWQDRAEAGTPTTGFYVGELENTLHATVNLLQQTRDEIRFYQKWASQRFLPAGCEFALLFPMRSKKIFGSVHPESDMTLNSFTACIWAKATDVLNKTILFSYGTKRNPSQIQLYLKQRSAVLAVGTDHDKVTAKDAVVPGEWTSFCTTWNSVEGNTSLWVNGQLAATMLGMAEGHSIPNGGILQLGQEKNGCCVGGGFDEKLAFSGKLTGFNIWDSVLSEEEIVDLAQGENSCQRRGNIVGWGVTEIIPHGGAHYIH</sequence>
<dbReference type="Proteomes" id="UP000008672">
    <property type="component" value="Unassembled WGS sequence"/>
</dbReference>
<dbReference type="PANTHER" id="PTHR46943">
    <property type="entry name" value="PENTRAXIN-RELATED PROTEIN PTX3"/>
    <property type="match status" value="1"/>
</dbReference>
<evidence type="ECO:0000256" key="4">
    <source>
        <dbReference type="ARBA" id="ARBA00023157"/>
    </source>
</evidence>
<dbReference type="FunFam" id="2.60.120.200:FF:000110">
    <property type="entry name" value="pentraxin-related protein PTX3"/>
    <property type="match status" value="1"/>
</dbReference>
<dbReference type="InterPro" id="IPR042837">
    <property type="entry name" value="PTX3"/>
</dbReference>
<keyword evidence="3 11" id="KW-0732">Signal</keyword>
<evidence type="ECO:0000256" key="11">
    <source>
        <dbReference type="SAM" id="SignalP"/>
    </source>
</evidence>
<dbReference type="OMA" id="ISCDCQR"/>
<comment type="subcellular location">
    <subcellularLocation>
        <location evidence="1">Secreted</location>
    </subcellularLocation>
</comment>
<dbReference type="Bgee" id="ENSLACG00000001621">
    <property type="expression patterns" value="Expressed in pectoral fin and 3 other cell types or tissues"/>
</dbReference>
<dbReference type="STRING" id="7897.ENSLACP00000001817"/>
<dbReference type="SUPFAM" id="SSF49899">
    <property type="entry name" value="Concanavalin A-like lectins/glucanases"/>
    <property type="match status" value="1"/>
</dbReference>
<proteinExistence type="predicted"/>
<reference evidence="13" key="2">
    <citation type="submission" date="2025-08" db="UniProtKB">
        <authorList>
            <consortium name="Ensembl"/>
        </authorList>
    </citation>
    <scope>IDENTIFICATION</scope>
</reference>
<comment type="caution">
    <text evidence="10">Lacks conserved residue(s) required for the propagation of feature annotation.</text>
</comment>
<evidence type="ECO:0000256" key="5">
    <source>
        <dbReference type="ARBA" id="ARBA00023180"/>
    </source>
</evidence>
<evidence type="ECO:0000256" key="2">
    <source>
        <dbReference type="ARBA" id="ARBA00022525"/>
    </source>
</evidence>
<dbReference type="Pfam" id="PF26206">
    <property type="entry name" value="PTX3_N"/>
    <property type="match status" value="1"/>
</dbReference>
<evidence type="ECO:0000256" key="6">
    <source>
        <dbReference type="ARBA" id="ARBA00057134"/>
    </source>
</evidence>
<dbReference type="HOGENOM" id="CLU_725544_0_0_1"/>
<name>H2ZWP6_LATCH</name>
<keyword evidence="4" id="KW-1015">Disulfide bond</keyword>
<dbReference type="Pfam" id="PF00354">
    <property type="entry name" value="Pentaxin"/>
    <property type="match status" value="1"/>
</dbReference>
<dbReference type="GO" id="GO:0001849">
    <property type="term" value="F:complement component C1q complex binding"/>
    <property type="evidence" value="ECO:0007669"/>
    <property type="project" value="TreeGrafter"/>
</dbReference>
<feature type="signal peptide" evidence="11">
    <location>
        <begin position="1"/>
        <end position="24"/>
    </location>
</feature>
<dbReference type="InterPro" id="IPR013320">
    <property type="entry name" value="ConA-like_dom_sf"/>
</dbReference>
<dbReference type="GO" id="GO:0005615">
    <property type="term" value="C:extracellular space"/>
    <property type="evidence" value="ECO:0007669"/>
    <property type="project" value="TreeGrafter"/>
</dbReference>
<dbReference type="GO" id="GO:0045087">
    <property type="term" value="P:innate immune response"/>
    <property type="evidence" value="ECO:0007669"/>
    <property type="project" value="TreeGrafter"/>
</dbReference>
<comment type="subunit">
    <text evidence="7">Homooctamer; disulfide-linked. Binds to C1q.</text>
</comment>
<keyword evidence="5" id="KW-0325">Glycoprotein</keyword>
<evidence type="ECO:0000259" key="12">
    <source>
        <dbReference type="PROSITE" id="PS51828"/>
    </source>
</evidence>
<gene>
    <name evidence="13" type="primary">PTX3</name>
</gene>
<evidence type="ECO:0000256" key="10">
    <source>
        <dbReference type="PROSITE-ProRule" id="PRU01172"/>
    </source>
</evidence>
<dbReference type="GO" id="GO:0044793">
    <property type="term" value="P:host-mediated suppression of viral proces"/>
    <property type="evidence" value="ECO:0007669"/>
    <property type="project" value="TreeGrafter"/>
</dbReference>
<evidence type="ECO:0000256" key="3">
    <source>
        <dbReference type="ARBA" id="ARBA00022729"/>
    </source>
</evidence>
<evidence type="ECO:0000313" key="14">
    <source>
        <dbReference type="Proteomes" id="UP000008672"/>
    </source>
</evidence>
<dbReference type="AlphaFoldDB" id="H2ZWP6"/>
<reference evidence="13" key="3">
    <citation type="submission" date="2025-09" db="UniProtKB">
        <authorList>
            <consortium name="Ensembl"/>
        </authorList>
    </citation>
    <scope>IDENTIFICATION</scope>
</reference>
<evidence type="ECO:0000313" key="13">
    <source>
        <dbReference type="Ensembl" id="ENSLACP00000001817.1"/>
    </source>
</evidence>
<dbReference type="PROSITE" id="PS51828">
    <property type="entry name" value="PTX_2"/>
    <property type="match status" value="1"/>
</dbReference>
<dbReference type="GeneTree" id="ENSGT01100000263515"/>
<evidence type="ECO:0000256" key="9">
    <source>
        <dbReference type="ARBA" id="ARBA00083262"/>
    </source>
</evidence>
<evidence type="ECO:0000256" key="1">
    <source>
        <dbReference type="ARBA" id="ARBA00004613"/>
    </source>
</evidence>
<accession>H2ZWP6</accession>
<dbReference type="Gene3D" id="2.60.120.200">
    <property type="match status" value="1"/>
</dbReference>
<dbReference type="Ensembl" id="ENSLACT00000001830.1">
    <property type="protein sequence ID" value="ENSLACP00000001817.1"/>
    <property type="gene ID" value="ENSLACG00000001621.1"/>
</dbReference>
<dbReference type="InterPro" id="IPR058832">
    <property type="entry name" value="PTX3_N"/>
</dbReference>
<keyword evidence="2" id="KW-0964">Secreted</keyword>